<proteinExistence type="inferred from homology"/>
<dbReference type="PANTHER" id="PTHR16201:SF34">
    <property type="entry name" value="LYSOSOMAL AMINO ACID TRANSPORTER 1"/>
    <property type="match status" value="1"/>
</dbReference>
<reference evidence="8 9" key="1">
    <citation type="submission" date="2023-08" db="EMBL/GenBank/DDBJ databases">
        <title>Black Yeasts Isolated from many extreme environments.</title>
        <authorList>
            <person name="Coleine C."/>
            <person name="Stajich J.E."/>
            <person name="Selbmann L."/>
        </authorList>
    </citation>
    <scope>NUCLEOTIDE SEQUENCE [LARGE SCALE GENOMIC DNA]</scope>
    <source>
        <strain evidence="8 9">CCFEE 5792</strain>
    </source>
</reference>
<feature type="transmembrane region" description="Helical" evidence="7">
    <location>
        <begin position="297"/>
        <end position="315"/>
    </location>
</feature>
<feature type="transmembrane region" description="Helical" evidence="7">
    <location>
        <begin position="259"/>
        <end position="276"/>
    </location>
</feature>
<feature type="transmembrane region" description="Helical" evidence="7">
    <location>
        <begin position="100"/>
        <end position="122"/>
    </location>
</feature>
<dbReference type="InterPro" id="IPR006603">
    <property type="entry name" value="PQ-loop_rpt"/>
</dbReference>
<keyword evidence="4 7" id="KW-0472">Membrane</keyword>
<feature type="transmembrane region" description="Helical" evidence="7">
    <location>
        <begin position="220"/>
        <end position="239"/>
    </location>
</feature>
<feature type="transmembrane region" description="Helical" evidence="7">
    <location>
        <begin position="349"/>
        <end position="371"/>
    </location>
</feature>
<evidence type="ECO:0000256" key="3">
    <source>
        <dbReference type="ARBA" id="ARBA00022989"/>
    </source>
</evidence>
<organism evidence="8 9">
    <name type="scientific">Exophiala bonariae</name>
    <dbReference type="NCBI Taxonomy" id="1690606"/>
    <lineage>
        <taxon>Eukaryota</taxon>
        <taxon>Fungi</taxon>
        <taxon>Dikarya</taxon>
        <taxon>Ascomycota</taxon>
        <taxon>Pezizomycotina</taxon>
        <taxon>Eurotiomycetes</taxon>
        <taxon>Chaetothyriomycetidae</taxon>
        <taxon>Chaetothyriales</taxon>
        <taxon>Herpotrichiellaceae</taxon>
        <taxon>Exophiala</taxon>
    </lineage>
</organism>
<name>A0AAV9MTP0_9EURO</name>
<gene>
    <name evidence="8" type="ORF">LTR84_010450</name>
</gene>
<keyword evidence="9" id="KW-1185">Reference proteome</keyword>
<dbReference type="AlphaFoldDB" id="A0AAV9MTP0"/>
<evidence type="ECO:0000313" key="9">
    <source>
        <dbReference type="Proteomes" id="UP001358417"/>
    </source>
</evidence>
<dbReference type="SMART" id="SM00679">
    <property type="entry name" value="CTNS"/>
    <property type="match status" value="2"/>
</dbReference>
<evidence type="ECO:0000256" key="5">
    <source>
        <dbReference type="ARBA" id="ARBA00038039"/>
    </source>
</evidence>
<dbReference type="EMBL" id="JAVRRD010000043">
    <property type="protein sequence ID" value="KAK5044794.1"/>
    <property type="molecule type" value="Genomic_DNA"/>
</dbReference>
<comment type="catalytic activity">
    <reaction evidence="6">
        <text>L-histidine(out) + L-arginine(in) = L-histidine(in) + L-arginine(out)</text>
        <dbReference type="Rhea" id="RHEA:71063"/>
        <dbReference type="ChEBI" id="CHEBI:32682"/>
        <dbReference type="ChEBI" id="CHEBI:57595"/>
    </reaction>
</comment>
<dbReference type="Gene3D" id="1.20.1280.290">
    <property type="match status" value="2"/>
</dbReference>
<accession>A0AAV9MTP0</accession>
<comment type="subcellular location">
    <subcellularLocation>
        <location evidence="1">Membrane</location>
        <topology evidence="1">Multi-pass membrane protein</topology>
    </subcellularLocation>
</comment>
<dbReference type="GO" id="GO:0000329">
    <property type="term" value="C:fungal-type vacuole membrane"/>
    <property type="evidence" value="ECO:0007669"/>
    <property type="project" value="TreeGrafter"/>
</dbReference>
<evidence type="ECO:0000256" key="1">
    <source>
        <dbReference type="ARBA" id="ARBA00004141"/>
    </source>
</evidence>
<comment type="caution">
    <text evidence="8">The sequence shown here is derived from an EMBL/GenBank/DDBJ whole genome shotgun (WGS) entry which is preliminary data.</text>
</comment>
<protein>
    <recommendedName>
        <fullName evidence="10">PQ loop repeat protein</fullName>
    </recommendedName>
</protein>
<sequence>MDPTSLSFAGGLPAHCAPTSSILTDVSSYFGTCIPTPLAALSTLLGTLSIVSWLFAQMPQIFKNYQIKSTAGLSIFFLAEWLLGDLTNLLGALFLKQATWQIIIASYYVFVDVCLVVQYFWYTHFAKWIYAESLHSSGSSEIDDTDSAMINGLSPINTTFGEDSPFFEPADDGAQKSDNPRNMDIPNFSQVNYGEKKGTPIRTMSDKFGSSWMTSASPRTLIYTATLSSLASNVVAAPLPPLAEGHGPGVHFFRVDTPLHVAGTILAWSSTFLYLGSRLPQLYKNWRRQSTAGLSPLLFAAAFCGNLFYSTSLITNPNAWANYKSYGHHGWVDGEGSQRWEWVGRAAPFFLGSAGCLSMDALMGVQFVIYGEKEARIIKVRDSDGYSHWERVNGWMRGWIPSMAGKDKVVDLAQSQRLLSESTHLTRRQSNLDYGTVTM</sequence>
<dbReference type="PANTHER" id="PTHR16201">
    <property type="entry name" value="SEVEN TRANSMEMBRANE PROTEIN 1-RELATED"/>
    <property type="match status" value="1"/>
</dbReference>
<feature type="transmembrane region" description="Helical" evidence="7">
    <location>
        <begin position="75"/>
        <end position="94"/>
    </location>
</feature>
<comment type="similarity">
    <text evidence="5">Belongs to the laat-1 family.</text>
</comment>
<dbReference type="Proteomes" id="UP001358417">
    <property type="component" value="Unassembled WGS sequence"/>
</dbReference>
<evidence type="ECO:0000256" key="2">
    <source>
        <dbReference type="ARBA" id="ARBA00022692"/>
    </source>
</evidence>
<dbReference type="FunFam" id="1.20.1280.290:FF:000009">
    <property type="entry name" value="PQ loop repeat family protein"/>
    <property type="match status" value="1"/>
</dbReference>
<dbReference type="GO" id="GO:0015174">
    <property type="term" value="F:basic amino acid transmembrane transporter activity"/>
    <property type="evidence" value="ECO:0007669"/>
    <property type="project" value="TreeGrafter"/>
</dbReference>
<evidence type="ECO:0000256" key="4">
    <source>
        <dbReference type="ARBA" id="ARBA00023136"/>
    </source>
</evidence>
<dbReference type="GO" id="GO:0034488">
    <property type="term" value="P:basic amino acid transmembrane export from vacuole"/>
    <property type="evidence" value="ECO:0007669"/>
    <property type="project" value="TreeGrafter"/>
</dbReference>
<evidence type="ECO:0000256" key="6">
    <source>
        <dbReference type="ARBA" id="ARBA00050768"/>
    </source>
</evidence>
<evidence type="ECO:0008006" key="10">
    <source>
        <dbReference type="Google" id="ProtNLM"/>
    </source>
</evidence>
<dbReference type="GeneID" id="89978608"/>
<dbReference type="RefSeq" id="XP_064700445.1">
    <property type="nucleotide sequence ID" value="XM_064853987.1"/>
</dbReference>
<feature type="transmembrane region" description="Helical" evidence="7">
    <location>
        <begin position="26"/>
        <end position="55"/>
    </location>
</feature>
<dbReference type="Pfam" id="PF04193">
    <property type="entry name" value="PQ-loop"/>
    <property type="match status" value="2"/>
</dbReference>
<evidence type="ECO:0000313" key="8">
    <source>
        <dbReference type="EMBL" id="KAK5044794.1"/>
    </source>
</evidence>
<evidence type="ECO:0000256" key="7">
    <source>
        <dbReference type="SAM" id="Phobius"/>
    </source>
</evidence>
<keyword evidence="2 7" id="KW-0812">Transmembrane</keyword>
<dbReference type="InterPro" id="IPR051415">
    <property type="entry name" value="LAAT-1"/>
</dbReference>
<keyword evidence="3 7" id="KW-1133">Transmembrane helix</keyword>